<dbReference type="OrthoDB" id="101408at2759"/>
<dbReference type="Proteomes" id="UP000735874">
    <property type="component" value="Unassembled WGS sequence"/>
</dbReference>
<accession>A0A329RZX6</accession>
<dbReference type="Proteomes" id="UP000760860">
    <property type="component" value="Unassembled WGS sequence"/>
</dbReference>
<protein>
    <submittedName>
        <fullName evidence="8">Uncharacterized protein</fullName>
    </submittedName>
</protein>
<reference evidence="2" key="2">
    <citation type="submission" date="2018-10" db="EMBL/GenBank/DDBJ databases">
        <title>Effector identification in a new, highly contiguous assembly of the strawberry crown rot pathogen Phytophthora cactorum.</title>
        <authorList>
            <person name="Armitage A.D."/>
            <person name="Nellist C.F."/>
            <person name="Bates H."/>
            <person name="Vickerstaff R.J."/>
            <person name="Harrison R.J."/>
        </authorList>
    </citation>
    <scope>NUCLEOTIDE SEQUENCE</scope>
    <source>
        <strain evidence="2">15-7</strain>
        <strain evidence="4">4032</strain>
        <strain evidence="3">4040</strain>
        <strain evidence="5">P415</strain>
        <strain evidence="6">P421</strain>
    </source>
</reference>
<evidence type="ECO:0000313" key="9">
    <source>
        <dbReference type="Proteomes" id="UP000251314"/>
    </source>
</evidence>
<dbReference type="EMBL" id="RCMI01000576">
    <property type="protein sequence ID" value="KAG2905071.1"/>
    <property type="molecule type" value="Genomic_DNA"/>
</dbReference>
<dbReference type="Proteomes" id="UP000251314">
    <property type="component" value="Unassembled WGS sequence"/>
</dbReference>
<dbReference type="EMBL" id="RCMG01000391">
    <property type="protein sequence ID" value="KAG2855119.1"/>
    <property type="molecule type" value="Genomic_DNA"/>
</dbReference>
<evidence type="ECO:0000256" key="1">
    <source>
        <dbReference type="SAM" id="MobiDB-lite"/>
    </source>
</evidence>
<sequence>MSFLEPDDGQTLDDALAFIDSFDDIQTAPKPKKKRVRSARSTSTALQRRQKAETLQLREQVAELLEQLQRLRDIQSQNDGHRCSAMTEDEGYAQKITRKIRYDQAMTEYLGRLQAEKDNRKLREMLASQVKASTALRGLLQKQSVTEGLDFVNKRPQVQRPLTDASQCSIQLEKKVEDLYCRSDMLFQDGSASISSHTVIRNDEQKGTVIEIVMVTPMACSIKEAGNLVWEYFKEKWDQGSHPNSLEKNYVARATSSIGLLELEKWNYIRKFEEPERTVIVWTNLIFQPEHNVKVHLQSSTVVSHSKGGTSVARSFVQLYSEELHEDHENSSTREAILAFAGDAFRQHLQSQQNQLLQNVGRMERTLPLLV</sequence>
<dbReference type="EMBL" id="MJFZ01000385">
    <property type="protein sequence ID" value="RAW30164.1"/>
    <property type="molecule type" value="Genomic_DNA"/>
</dbReference>
<evidence type="ECO:0000313" key="7">
    <source>
        <dbReference type="EMBL" id="KAG6958895.1"/>
    </source>
</evidence>
<dbReference type="EMBL" id="JAENGZ010000461">
    <property type="protein sequence ID" value="KAG6958895.1"/>
    <property type="molecule type" value="Genomic_DNA"/>
</dbReference>
<dbReference type="AlphaFoldDB" id="A0A329RZX6"/>
<evidence type="ECO:0000313" key="2">
    <source>
        <dbReference type="EMBL" id="KAG2855119.1"/>
    </source>
</evidence>
<keyword evidence="9" id="KW-1185">Reference proteome</keyword>
<dbReference type="Proteomes" id="UP000688947">
    <property type="component" value="Unassembled WGS sequence"/>
</dbReference>
<gene>
    <name evidence="7" type="ORF">JG687_00009112</name>
    <name evidence="8" type="ORF">PC110_g13465</name>
    <name evidence="2" type="ORF">PC113_g12700</name>
    <name evidence="4" type="ORF">PC115_g14762</name>
    <name evidence="3" type="ORF">PC117_g22510</name>
    <name evidence="5" type="ORF">PC118_g4791</name>
    <name evidence="6" type="ORF">PC129_g19542</name>
</gene>
<evidence type="ECO:0000313" key="4">
    <source>
        <dbReference type="EMBL" id="KAG2905071.1"/>
    </source>
</evidence>
<dbReference type="Proteomes" id="UP000774804">
    <property type="component" value="Unassembled WGS sequence"/>
</dbReference>
<feature type="region of interest" description="Disordered" evidence="1">
    <location>
        <begin position="29"/>
        <end position="51"/>
    </location>
</feature>
<evidence type="ECO:0000313" key="5">
    <source>
        <dbReference type="EMBL" id="KAG2992039.1"/>
    </source>
</evidence>
<evidence type="ECO:0000313" key="6">
    <source>
        <dbReference type="EMBL" id="KAG3209439.1"/>
    </source>
</evidence>
<dbReference type="Proteomes" id="UP000736787">
    <property type="component" value="Unassembled WGS sequence"/>
</dbReference>
<dbReference type="EMBL" id="RCMK01001249">
    <property type="protein sequence ID" value="KAG2898511.1"/>
    <property type="molecule type" value="Genomic_DNA"/>
</dbReference>
<dbReference type="Proteomes" id="UP000697107">
    <property type="component" value="Unassembled WGS sequence"/>
</dbReference>
<organism evidence="8 9">
    <name type="scientific">Phytophthora cactorum</name>
    <dbReference type="NCBI Taxonomy" id="29920"/>
    <lineage>
        <taxon>Eukaryota</taxon>
        <taxon>Sar</taxon>
        <taxon>Stramenopiles</taxon>
        <taxon>Oomycota</taxon>
        <taxon>Peronosporomycetes</taxon>
        <taxon>Peronosporales</taxon>
        <taxon>Peronosporaceae</taxon>
        <taxon>Phytophthora</taxon>
    </lineage>
</organism>
<dbReference type="VEuPathDB" id="FungiDB:PC110_g13465"/>
<dbReference type="EMBL" id="RCMV01001266">
    <property type="protein sequence ID" value="KAG3209439.1"/>
    <property type="molecule type" value="Genomic_DNA"/>
</dbReference>
<proteinExistence type="predicted"/>
<name>A0A329RZX6_9STRA</name>
<reference evidence="7" key="3">
    <citation type="submission" date="2021-01" db="EMBL/GenBank/DDBJ databases">
        <title>Phytophthora aleatoria, a newly-described species from Pinus radiata is distinct from Phytophthora cactorum isolates based on comparative genomics.</title>
        <authorList>
            <person name="Mcdougal R."/>
            <person name="Panda P."/>
            <person name="Williams N."/>
            <person name="Studholme D.J."/>
        </authorList>
    </citation>
    <scope>NUCLEOTIDE SEQUENCE</scope>
    <source>
        <strain evidence="7">NZFS 3830</strain>
    </source>
</reference>
<reference evidence="8 9" key="1">
    <citation type="submission" date="2018-01" db="EMBL/GenBank/DDBJ databases">
        <title>Draft genome of the strawberry crown rot pathogen Phytophthora cactorum.</title>
        <authorList>
            <person name="Armitage A.D."/>
            <person name="Lysoe E."/>
            <person name="Nellist C.F."/>
            <person name="Harrison R.J."/>
            <person name="Brurberg M.B."/>
        </authorList>
    </citation>
    <scope>NUCLEOTIDE SEQUENCE [LARGE SCALE GENOMIC DNA]</scope>
    <source>
        <strain evidence="8 9">10300</strain>
    </source>
</reference>
<evidence type="ECO:0000313" key="8">
    <source>
        <dbReference type="EMBL" id="RAW30164.1"/>
    </source>
</evidence>
<dbReference type="EMBL" id="RCML01000092">
    <property type="protein sequence ID" value="KAG2992039.1"/>
    <property type="molecule type" value="Genomic_DNA"/>
</dbReference>
<evidence type="ECO:0000313" key="3">
    <source>
        <dbReference type="EMBL" id="KAG2898511.1"/>
    </source>
</evidence>
<comment type="caution">
    <text evidence="8">The sequence shown here is derived from an EMBL/GenBank/DDBJ whole genome shotgun (WGS) entry which is preliminary data.</text>
</comment>